<dbReference type="InterPro" id="IPR012349">
    <property type="entry name" value="Split_barrel_FMN-bd"/>
</dbReference>
<accession>A0A9D1SCE9</accession>
<evidence type="ECO:0000313" key="1">
    <source>
        <dbReference type="EMBL" id="HIU54457.1"/>
    </source>
</evidence>
<dbReference type="PANTHER" id="PTHR34071">
    <property type="entry name" value="5-NITROIMIDAZOLE ANTIBIOTICS RESISTANCE PROTEIN, NIMA-FAMILY-RELATED PROTEIN-RELATED"/>
    <property type="match status" value="1"/>
</dbReference>
<sequence length="160" mass="18105">MKTFVVTDPQIIEETIAKTKICFLGMVQPDGTPYVIPMCFGFRDNTFYFHSGNTGSKLDILARNPHVCISLNNGESLIFQHPDVACSYSMVSHSIVAHGEAVFVEDFDEKREALNIIMQHYTGRSFKYGVPAVNNVSIWKVKAEKICCKSFGNRAKRRYE</sequence>
<dbReference type="Pfam" id="PF12900">
    <property type="entry name" value="Pyridox_ox_2"/>
    <property type="match status" value="1"/>
</dbReference>
<dbReference type="Gene3D" id="2.30.110.10">
    <property type="entry name" value="Electron Transport, Fmn-binding Protein, Chain A"/>
    <property type="match status" value="1"/>
</dbReference>
<protein>
    <submittedName>
        <fullName evidence="1">Pyridoxamine 5'-phosphate oxidase family protein</fullName>
    </submittedName>
</protein>
<dbReference type="EMBL" id="DVNA01000035">
    <property type="protein sequence ID" value="HIU54457.1"/>
    <property type="molecule type" value="Genomic_DNA"/>
</dbReference>
<dbReference type="InterPro" id="IPR024747">
    <property type="entry name" value="Pyridox_Oxase-rel"/>
</dbReference>
<dbReference type="AlphaFoldDB" id="A0A9D1SCE9"/>
<dbReference type="Proteomes" id="UP000824112">
    <property type="component" value="Unassembled WGS sequence"/>
</dbReference>
<comment type="caution">
    <text evidence="1">The sequence shown here is derived from an EMBL/GenBank/DDBJ whole genome shotgun (WGS) entry which is preliminary data.</text>
</comment>
<organism evidence="1 2">
    <name type="scientific">Candidatus Gallibacteroides avistercoris</name>
    <dbReference type="NCBI Taxonomy" id="2840833"/>
    <lineage>
        <taxon>Bacteria</taxon>
        <taxon>Pseudomonadati</taxon>
        <taxon>Bacteroidota</taxon>
        <taxon>Bacteroidia</taxon>
        <taxon>Bacteroidales</taxon>
        <taxon>Bacteroidaceae</taxon>
        <taxon>Bacteroidaceae incertae sedis</taxon>
        <taxon>Candidatus Gallibacteroides</taxon>
    </lineage>
</organism>
<name>A0A9D1SCE9_9BACT</name>
<dbReference type="PANTHER" id="PTHR34071:SF2">
    <property type="entry name" value="FLAVIN-NUCLEOTIDE-BINDING PROTEIN"/>
    <property type="match status" value="1"/>
</dbReference>
<dbReference type="SUPFAM" id="SSF50475">
    <property type="entry name" value="FMN-binding split barrel"/>
    <property type="match status" value="1"/>
</dbReference>
<gene>
    <name evidence="1" type="ORF">IAB03_01465</name>
</gene>
<reference evidence="1" key="2">
    <citation type="journal article" date="2021" name="PeerJ">
        <title>Extensive microbial diversity within the chicken gut microbiome revealed by metagenomics and culture.</title>
        <authorList>
            <person name="Gilroy R."/>
            <person name="Ravi A."/>
            <person name="Getino M."/>
            <person name="Pursley I."/>
            <person name="Horton D.L."/>
            <person name="Alikhan N.F."/>
            <person name="Baker D."/>
            <person name="Gharbi K."/>
            <person name="Hall N."/>
            <person name="Watson M."/>
            <person name="Adriaenssens E.M."/>
            <person name="Foster-Nyarko E."/>
            <person name="Jarju S."/>
            <person name="Secka A."/>
            <person name="Antonio M."/>
            <person name="Oren A."/>
            <person name="Chaudhuri R.R."/>
            <person name="La Ragione R."/>
            <person name="Hildebrand F."/>
            <person name="Pallen M.J."/>
        </authorList>
    </citation>
    <scope>NUCLEOTIDE SEQUENCE</scope>
    <source>
        <strain evidence="1">CHK158-818</strain>
    </source>
</reference>
<reference evidence="1" key="1">
    <citation type="submission" date="2020-10" db="EMBL/GenBank/DDBJ databases">
        <authorList>
            <person name="Gilroy R."/>
        </authorList>
    </citation>
    <scope>NUCLEOTIDE SEQUENCE</scope>
    <source>
        <strain evidence="1">CHK158-818</strain>
    </source>
</reference>
<evidence type="ECO:0000313" key="2">
    <source>
        <dbReference type="Proteomes" id="UP000824112"/>
    </source>
</evidence>
<proteinExistence type="predicted"/>